<sequence>MLLRKSVVLGLTLLVFTSFNAISDTVSLEYSGFYNPLKRVNKASYPYVELVFSVPKSENCTIVSGNISTESQTFPLTYTKEQRIFMPFDDDLKSNRGLVNIEVQGDSSQCGIAMQVRARETLIQYTGKELKLVLDDMNGLLDTLQGFPMKYFRKPLTGLTFEFSDDTPLTMTMNGKAVSIQPRFTLSSEQIETLEELSFSHKPSVLSPWVN</sequence>
<dbReference type="Proteomes" id="UP001155546">
    <property type="component" value="Unassembled WGS sequence"/>
</dbReference>
<dbReference type="RefSeq" id="WP_261298160.1">
    <property type="nucleotide sequence ID" value="NZ_JAMTCD010000008.1"/>
</dbReference>
<evidence type="ECO:0000313" key="3">
    <source>
        <dbReference type="Proteomes" id="UP001155546"/>
    </source>
</evidence>
<dbReference type="InterPro" id="IPR021370">
    <property type="entry name" value="DUF2987"/>
</dbReference>
<dbReference type="Pfam" id="PF11205">
    <property type="entry name" value="DUF2987"/>
    <property type="match status" value="1"/>
</dbReference>
<gene>
    <name evidence="2" type="ORF">NE535_08220</name>
</gene>
<dbReference type="AlphaFoldDB" id="A0A9X3ANR7"/>
<dbReference type="EMBL" id="JAMTCD010000008">
    <property type="protein sequence ID" value="MCT7941776.1"/>
    <property type="molecule type" value="Genomic_DNA"/>
</dbReference>
<organism evidence="2 3">
    <name type="scientific">Shewanella holmiensis</name>
    <dbReference type="NCBI Taxonomy" id="2952222"/>
    <lineage>
        <taxon>Bacteria</taxon>
        <taxon>Pseudomonadati</taxon>
        <taxon>Pseudomonadota</taxon>
        <taxon>Gammaproteobacteria</taxon>
        <taxon>Alteromonadales</taxon>
        <taxon>Shewanellaceae</taxon>
        <taxon>Shewanella</taxon>
    </lineage>
</organism>
<keyword evidence="3" id="KW-1185">Reference proteome</keyword>
<evidence type="ECO:0000313" key="2">
    <source>
        <dbReference type="EMBL" id="MCT7941776.1"/>
    </source>
</evidence>
<name>A0A9X3ANR7_9GAMM</name>
<keyword evidence="1" id="KW-0732">Signal</keyword>
<evidence type="ECO:0000256" key="1">
    <source>
        <dbReference type="SAM" id="SignalP"/>
    </source>
</evidence>
<comment type="caution">
    <text evidence="2">The sequence shown here is derived from an EMBL/GenBank/DDBJ whole genome shotgun (WGS) entry which is preliminary data.</text>
</comment>
<accession>A0A9X3ANR7</accession>
<reference evidence="2" key="1">
    <citation type="journal article" date="2023" name="Int. J. Syst. Evol. Microbiol.">
        <title>&lt;i&gt;Shewanella septentrionalis&lt;/i&gt; sp. nov. and &lt;i&gt;Shewanella holmiensis&lt;/i&gt; sp. nov., isolated from Baltic Sea water and sediments.</title>
        <authorList>
            <person name="Martin-Rodriguez A.J."/>
            <person name="Thorell K."/>
            <person name="Joffre E."/>
            <person name="Jensie-Markopoulos S."/>
            <person name="Moore E.R.B."/>
            <person name="Sjoling A."/>
        </authorList>
    </citation>
    <scope>NUCLEOTIDE SEQUENCE</scope>
    <source>
        <strain evidence="2">SP1S2-7</strain>
    </source>
</reference>
<proteinExistence type="predicted"/>
<feature type="chain" id="PRO_5040915342" evidence="1">
    <location>
        <begin position="21"/>
        <end position="211"/>
    </location>
</feature>
<protein>
    <submittedName>
        <fullName evidence="2">DUF2987 domain-containing protein</fullName>
    </submittedName>
</protein>
<feature type="signal peptide" evidence="1">
    <location>
        <begin position="1"/>
        <end position="20"/>
    </location>
</feature>